<organism evidence="2 3">
    <name type="scientific">Phytophthora boehmeriae</name>
    <dbReference type="NCBI Taxonomy" id="109152"/>
    <lineage>
        <taxon>Eukaryota</taxon>
        <taxon>Sar</taxon>
        <taxon>Stramenopiles</taxon>
        <taxon>Oomycota</taxon>
        <taxon>Peronosporomycetes</taxon>
        <taxon>Peronosporales</taxon>
        <taxon>Peronosporaceae</taxon>
        <taxon>Phytophthora</taxon>
    </lineage>
</organism>
<feature type="region of interest" description="Disordered" evidence="1">
    <location>
        <begin position="1"/>
        <end position="59"/>
    </location>
</feature>
<dbReference type="OrthoDB" id="105684at2759"/>
<feature type="compositionally biased region" description="Low complexity" evidence="1">
    <location>
        <begin position="7"/>
        <end position="21"/>
    </location>
</feature>
<name>A0A8T1X2G4_9STRA</name>
<sequence length="145" mass="15861">MTSTPFRSTATPRTDAPATAPRAERHSTVSSALSSNGGSTITWASESEDEDERDEKDRLPTFESCSRAIISAAENMEMLATASPTLSVAIAYEECMDIVTAAVSRMEEIGSQGVLHHDVIAAYRAMRDIRELLRPTLPVRRTLNF</sequence>
<evidence type="ECO:0000256" key="1">
    <source>
        <dbReference type="SAM" id="MobiDB-lite"/>
    </source>
</evidence>
<proteinExistence type="predicted"/>
<gene>
    <name evidence="2" type="primary">PHA2_1</name>
    <name evidence="2" type="ORF">PHYBOEH_005817</name>
</gene>
<feature type="compositionally biased region" description="Polar residues" evidence="1">
    <location>
        <begin position="28"/>
        <end position="44"/>
    </location>
</feature>
<dbReference type="AlphaFoldDB" id="A0A8T1X2G4"/>
<evidence type="ECO:0000313" key="2">
    <source>
        <dbReference type="EMBL" id="KAG7400442.1"/>
    </source>
</evidence>
<comment type="caution">
    <text evidence="2">The sequence shown here is derived from an EMBL/GenBank/DDBJ whole genome shotgun (WGS) entry which is preliminary data.</text>
</comment>
<keyword evidence="3" id="KW-1185">Reference proteome</keyword>
<reference evidence="2" key="1">
    <citation type="submission" date="2021-02" db="EMBL/GenBank/DDBJ databases">
        <authorList>
            <person name="Palmer J.M."/>
        </authorList>
    </citation>
    <scope>NUCLEOTIDE SEQUENCE</scope>
    <source>
        <strain evidence="2">SCRP23</strain>
    </source>
</reference>
<dbReference type="Proteomes" id="UP000693981">
    <property type="component" value="Unassembled WGS sequence"/>
</dbReference>
<dbReference type="EMBL" id="JAGDFL010000030">
    <property type="protein sequence ID" value="KAG7400442.1"/>
    <property type="molecule type" value="Genomic_DNA"/>
</dbReference>
<protein>
    <submittedName>
        <fullName evidence="2">Prephenate dehydratase</fullName>
    </submittedName>
</protein>
<accession>A0A8T1X2G4</accession>
<evidence type="ECO:0000313" key="3">
    <source>
        <dbReference type="Proteomes" id="UP000693981"/>
    </source>
</evidence>